<dbReference type="EMBL" id="JAYMYS010000001">
    <property type="protein sequence ID" value="KAK7412438.1"/>
    <property type="molecule type" value="Genomic_DNA"/>
</dbReference>
<reference evidence="1 2" key="1">
    <citation type="submission" date="2024-01" db="EMBL/GenBank/DDBJ databases">
        <title>The genomes of 5 underutilized Papilionoideae crops provide insights into root nodulation and disease resistanc.</title>
        <authorList>
            <person name="Jiang F."/>
        </authorList>
    </citation>
    <scope>NUCLEOTIDE SEQUENCE [LARGE SCALE GENOMIC DNA]</scope>
    <source>
        <strain evidence="1">DUOXIRENSHENG_FW03</strain>
        <tissue evidence="1">Leaves</tissue>
    </source>
</reference>
<protein>
    <submittedName>
        <fullName evidence="1">Uncharacterized protein</fullName>
    </submittedName>
</protein>
<proteinExistence type="predicted"/>
<evidence type="ECO:0000313" key="2">
    <source>
        <dbReference type="Proteomes" id="UP001386955"/>
    </source>
</evidence>
<gene>
    <name evidence="1" type="ORF">VNO78_03899</name>
</gene>
<keyword evidence="2" id="KW-1185">Reference proteome</keyword>
<accession>A0AAN9T4W3</accession>
<organism evidence="1 2">
    <name type="scientific">Psophocarpus tetragonolobus</name>
    <name type="common">Winged bean</name>
    <name type="synonym">Dolichos tetragonolobus</name>
    <dbReference type="NCBI Taxonomy" id="3891"/>
    <lineage>
        <taxon>Eukaryota</taxon>
        <taxon>Viridiplantae</taxon>
        <taxon>Streptophyta</taxon>
        <taxon>Embryophyta</taxon>
        <taxon>Tracheophyta</taxon>
        <taxon>Spermatophyta</taxon>
        <taxon>Magnoliopsida</taxon>
        <taxon>eudicotyledons</taxon>
        <taxon>Gunneridae</taxon>
        <taxon>Pentapetalae</taxon>
        <taxon>rosids</taxon>
        <taxon>fabids</taxon>
        <taxon>Fabales</taxon>
        <taxon>Fabaceae</taxon>
        <taxon>Papilionoideae</taxon>
        <taxon>50 kb inversion clade</taxon>
        <taxon>NPAAA clade</taxon>
        <taxon>indigoferoid/millettioid clade</taxon>
        <taxon>Phaseoleae</taxon>
        <taxon>Psophocarpus</taxon>
    </lineage>
</organism>
<comment type="caution">
    <text evidence="1">The sequence shown here is derived from an EMBL/GenBank/DDBJ whole genome shotgun (WGS) entry which is preliminary data.</text>
</comment>
<dbReference type="Proteomes" id="UP001386955">
    <property type="component" value="Unassembled WGS sequence"/>
</dbReference>
<dbReference type="AlphaFoldDB" id="A0AAN9T4W3"/>
<sequence length="91" mass="10547">MTNKIIEVNLGDPLRSLKRIHLAYHGLLPQLWPLPLPHPSAHCNNLRFFFHIHSLRLYNRITISEQCEPHDAADGTRPYYEESSFAAWAQA</sequence>
<evidence type="ECO:0000313" key="1">
    <source>
        <dbReference type="EMBL" id="KAK7412438.1"/>
    </source>
</evidence>
<name>A0AAN9T4W3_PSOTE</name>